<gene>
    <name evidence="1" type="ORF">DI556_09725</name>
</gene>
<sequence length="223" mass="24964">MIHQPIPKPRAGVKSISVEALLNWAFGAQQVSLETKLEVGPPSFGTEWVIYQRGAVVGTAIDGGRGYLPDPVHEDAEVVAAVVKGALHWQVACWVADLARGGMRPDWLPGAVPRCVPREMHTNRHGTLAKSEPAALAKWPDSWGSTVRTRGKGGRWVYHEVRVCPVRYEPTQAWINHQREAYRTWWSALHQIREHLILGNVLRDHAVTLEMPPHEPWKPLAKS</sequence>
<evidence type="ECO:0000313" key="2">
    <source>
        <dbReference type="Proteomes" id="UP000249185"/>
    </source>
</evidence>
<proteinExistence type="predicted"/>
<evidence type="ECO:0000313" key="1">
    <source>
        <dbReference type="EMBL" id="PZQ49740.1"/>
    </source>
</evidence>
<dbReference type="EMBL" id="QFPW01000006">
    <property type="protein sequence ID" value="PZQ49740.1"/>
    <property type="molecule type" value="Genomic_DNA"/>
</dbReference>
<accession>A0A2W5QEA1</accession>
<organism evidence="1 2">
    <name type="scientific">Rhodovulum sulfidophilum</name>
    <name type="common">Rhodobacter sulfidophilus</name>
    <dbReference type="NCBI Taxonomy" id="35806"/>
    <lineage>
        <taxon>Bacteria</taxon>
        <taxon>Pseudomonadati</taxon>
        <taxon>Pseudomonadota</taxon>
        <taxon>Alphaproteobacteria</taxon>
        <taxon>Rhodobacterales</taxon>
        <taxon>Paracoccaceae</taxon>
        <taxon>Rhodovulum</taxon>
    </lineage>
</organism>
<protein>
    <submittedName>
        <fullName evidence="1">Uncharacterized protein</fullName>
    </submittedName>
</protein>
<comment type="caution">
    <text evidence="1">The sequence shown here is derived from an EMBL/GenBank/DDBJ whole genome shotgun (WGS) entry which is preliminary data.</text>
</comment>
<name>A0A2W5QEA1_RHOSU</name>
<reference evidence="1 2" key="1">
    <citation type="submission" date="2017-08" db="EMBL/GenBank/DDBJ databases">
        <title>Infants hospitalized years apart are colonized by the same room-sourced microbial strains.</title>
        <authorList>
            <person name="Brooks B."/>
            <person name="Olm M.R."/>
            <person name="Firek B.A."/>
            <person name="Baker R."/>
            <person name="Thomas B.C."/>
            <person name="Morowitz M.J."/>
            <person name="Banfield J.F."/>
        </authorList>
    </citation>
    <scope>NUCLEOTIDE SEQUENCE [LARGE SCALE GENOMIC DNA]</scope>
    <source>
        <strain evidence="1">S2_005_002_R2_34</strain>
    </source>
</reference>
<dbReference type="Proteomes" id="UP000249185">
    <property type="component" value="Unassembled WGS sequence"/>
</dbReference>
<dbReference type="AlphaFoldDB" id="A0A2W5QEA1"/>